<protein>
    <submittedName>
        <fullName evidence="1">Uncharacterized protein</fullName>
    </submittedName>
</protein>
<gene>
    <name evidence="1" type="ORF">UW92_C0010G0017</name>
</gene>
<proteinExistence type="predicted"/>
<dbReference type="Proteomes" id="UP000033966">
    <property type="component" value="Unassembled WGS sequence"/>
</dbReference>
<name>A0A0G1L7P5_9BACT</name>
<evidence type="ECO:0000313" key="1">
    <source>
        <dbReference type="EMBL" id="KKT91588.1"/>
    </source>
</evidence>
<comment type="caution">
    <text evidence="1">The sequence shown here is derived from an EMBL/GenBank/DDBJ whole genome shotgun (WGS) entry which is preliminary data.</text>
</comment>
<sequence>MIVKIHTEITINNTAKNIADYASNPENWTASNTKEHLGLKFYNDKNRPETGVEFYQKEMVAGLYNDLRGHVQYHNFPSVTVWRGLAKYKILGSLITFHLAEGGLVRIEEKDGTSHMSHDYYIDFPDSMIGRVLHWYFTKKNVKEKLFTHGDNELKFFKKVLDRT</sequence>
<dbReference type="AlphaFoldDB" id="A0A0G1L7P5"/>
<evidence type="ECO:0000313" key="2">
    <source>
        <dbReference type="Proteomes" id="UP000033966"/>
    </source>
</evidence>
<accession>A0A0G1L7P5</accession>
<dbReference type="EMBL" id="LCKF01000010">
    <property type="protein sequence ID" value="KKT91588.1"/>
    <property type="molecule type" value="Genomic_DNA"/>
</dbReference>
<organism evidence="1 2">
    <name type="scientific">Candidatus Jorgensenbacteria bacterium GW2011_GWA2_45_13</name>
    <dbReference type="NCBI Taxonomy" id="1618662"/>
    <lineage>
        <taxon>Bacteria</taxon>
        <taxon>Candidatus Joergenseniibacteriota</taxon>
    </lineage>
</organism>
<reference evidence="1 2" key="1">
    <citation type="journal article" date="2015" name="Nature">
        <title>rRNA introns, odd ribosomes, and small enigmatic genomes across a large radiation of phyla.</title>
        <authorList>
            <person name="Brown C.T."/>
            <person name="Hug L.A."/>
            <person name="Thomas B.C."/>
            <person name="Sharon I."/>
            <person name="Castelle C.J."/>
            <person name="Singh A."/>
            <person name="Wilkins M.J."/>
            <person name="Williams K.H."/>
            <person name="Banfield J.F."/>
        </authorList>
    </citation>
    <scope>NUCLEOTIDE SEQUENCE [LARGE SCALE GENOMIC DNA]</scope>
</reference>